<accession>A0A1M4WMH6</accession>
<dbReference type="AlphaFoldDB" id="A0A1M4WMH6"/>
<proteinExistence type="predicted"/>
<evidence type="ECO:0000313" key="2">
    <source>
        <dbReference type="Proteomes" id="UP000184533"/>
    </source>
</evidence>
<evidence type="ECO:0000313" key="1">
    <source>
        <dbReference type="EMBL" id="SHE82350.1"/>
    </source>
</evidence>
<protein>
    <submittedName>
        <fullName evidence="1">Uncharacterized protein</fullName>
    </submittedName>
</protein>
<sequence>MQDNLAVRLGAPVRRFVTRKRRDLAGCRAGSGAFAFAHDCSLLPCR</sequence>
<dbReference type="EMBL" id="FQVC01000003">
    <property type="protein sequence ID" value="SHE82350.1"/>
    <property type="molecule type" value="Genomic_DNA"/>
</dbReference>
<dbReference type="Proteomes" id="UP000184533">
    <property type="component" value="Unassembled WGS sequence"/>
</dbReference>
<name>A0A1M4WMH6_9HYPH</name>
<organism evidence="1 2">
    <name type="scientific">Devosia limi DSM 17137</name>
    <dbReference type="NCBI Taxonomy" id="1121477"/>
    <lineage>
        <taxon>Bacteria</taxon>
        <taxon>Pseudomonadati</taxon>
        <taxon>Pseudomonadota</taxon>
        <taxon>Alphaproteobacteria</taxon>
        <taxon>Hyphomicrobiales</taxon>
        <taxon>Devosiaceae</taxon>
        <taxon>Devosia</taxon>
    </lineage>
</organism>
<reference evidence="1 2" key="1">
    <citation type="submission" date="2016-11" db="EMBL/GenBank/DDBJ databases">
        <authorList>
            <person name="Jaros S."/>
            <person name="Januszkiewicz K."/>
            <person name="Wedrychowicz H."/>
        </authorList>
    </citation>
    <scope>NUCLEOTIDE SEQUENCE [LARGE SCALE GENOMIC DNA]</scope>
    <source>
        <strain evidence="1 2">DSM 17137</strain>
    </source>
</reference>
<gene>
    <name evidence="1" type="ORF">SAMN02745223_01141</name>
</gene>